<evidence type="ECO:0000256" key="3">
    <source>
        <dbReference type="ARBA" id="ARBA00025745"/>
    </source>
</evidence>
<dbReference type="Pfam" id="PF09754">
    <property type="entry name" value="PAC2"/>
    <property type="match status" value="1"/>
</dbReference>
<evidence type="ECO:0000256" key="1">
    <source>
        <dbReference type="ARBA" id="ARBA00019186"/>
    </source>
</evidence>
<comment type="caution">
    <text evidence="5">The sequence shown here is derived from an EMBL/GenBank/DDBJ whole genome shotgun (WGS) entry which is preliminary data.</text>
</comment>
<dbReference type="SUPFAM" id="SSF159659">
    <property type="entry name" value="Cgl1923-like"/>
    <property type="match status" value="1"/>
</dbReference>
<dbReference type="GO" id="GO:0005829">
    <property type="term" value="C:cytosol"/>
    <property type="evidence" value="ECO:0007669"/>
    <property type="project" value="TreeGrafter"/>
</dbReference>
<comment type="subunit">
    <text evidence="4">Forms a heterodimer with PSMG1.</text>
</comment>
<dbReference type="PANTHER" id="PTHR12970">
    <property type="entry name" value="PROTEASOME ASSEMBLY CHAPERONE 2"/>
    <property type="match status" value="1"/>
</dbReference>
<dbReference type="EMBL" id="JAZGQO010000006">
    <property type="protein sequence ID" value="KAK6185961.1"/>
    <property type="molecule type" value="Genomic_DNA"/>
</dbReference>
<dbReference type="GO" id="GO:0005634">
    <property type="term" value="C:nucleus"/>
    <property type="evidence" value="ECO:0007669"/>
    <property type="project" value="TreeGrafter"/>
</dbReference>
<evidence type="ECO:0000256" key="4">
    <source>
        <dbReference type="PIRNR" id="PIRNR010044"/>
    </source>
</evidence>
<reference evidence="5 6" key="1">
    <citation type="submission" date="2024-01" db="EMBL/GenBank/DDBJ databases">
        <title>The genome of the rayed Mediterranean limpet Patella caerulea (Linnaeus, 1758).</title>
        <authorList>
            <person name="Anh-Thu Weber A."/>
            <person name="Halstead-Nussloch G."/>
        </authorList>
    </citation>
    <scope>NUCLEOTIDE SEQUENCE [LARGE SCALE GENOMIC DNA]</scope>
    <source>
        <strain evidence="5">AATW-2023a</strain>
        <tissue evidence="5">Whole specimen</tissue>
    </source>
</reference>
<name>A0AAN8JZ08_PATCE</name>
<evidence type="ECO:0000313" key="6">
    <source>
        <dbReference type="Proteomes" id="UP001347796"/>
    </source>
</evidence>
<dbReference type="InterPro" id="IPR038389">
    <property type="entry name" value="PSMG2_sf"/>
</dbReference>
<dbReference type="PANTHER" id="PTHR12970:SF1">
    <property type="entry name" value="PROTEASOME ASSEMBLY CHAPERONE 2"/>
    <property type="match status" value="1"/>
</dbReference>
<comment type="function">
    <text evidence="4">Chaperone protein which promotes assembly of the 20S proteasome as part of a heterodimer with PSMG1.</text>
</comment>
<keyword evidence="6" id="KW-1185">Reference proteome</keyword>
<gene>
    <name evidence="5" type="ORF">SNE40_008087</name>
</gene>
<sequence length="270" mass="30423">MFKLINGYSQNWENASLIIPCVSVGNVGQLAVDLIISTLDLQKVGYIYHSAILPIVGNDPYHKLPSNQCSLTTGCEVFSNKSSTIVVVQQRAPIVKGKKEIYSTWLSDWIKESKFKQVIILTSSFSHERIDQQIYGPQLRIVMSSSMEEQNSEMFLQKLKWLALEKRSCVSPYEMENSDSNKDMIYLPGSGIAKHIFNKCKELPVLIMSLFCAEGDNIPEAVSLSNHLNTWLQLVEPQADKSGSPLPCAWKIPESWKLIYGSGFDQTLFH</sequence>
<evidence type="ECO:0000256" key="2">
    <source>
        <dbReference type="ARBA" id="ARBA00023186"/>
    </source>
</evidence>
<comment type="similarity">
    <text evidence="3 4">Belongs to the PSMG2 family.</text>
</comment>
<dbReference type="InterPro" id="IPR016562">
    <property type="entry name" value="Proteasome_assmbl_chp_2_euk"/>
</dbReference>
<dbReference type="GO" id="GO:0043248">
    <property type="term" value="P:proteasome assembly"/>
    <property type="evidence" value="ECO:0007669"/>
    <property type="project" value="TreeGrafter"/>
</dbReference>
<dbReference type="InterPro" id="IPR019151">
    <property type="entry name" value="Proteasome_assmbl_chaperone_2"/>
</dbReference>
<evidence type="ECO:0000313" key="5">
    <source>
        <dbReference type="EMBL" id="KAK6185961.1"/>
    </source>
</evidence>
<keyword evidence="2 4" id="KW-0143">Chaperone</keyword>
<dbReference type="PIRSF" id="PIRSF010044">
    <property type="entry name" value="UCP010044"/>
    <property type="match status" value="1"/>
</dbReference>
<dbReference type="AlphaFoldDB" id="A0AAN8JZ08"/>
<dbReference type="Gene3D" id="3.40.50.10900">
    <property type="entry name" value="PAC-like subunit"/>
    <property type="match status" value="1"/>
</dbReference>
<proteinExistence type="inferred from homology"/>
<dbReference type="Proteomes" id="UP001347796">
    <property type="component" value="Unassembled WGS sequence"/>
</dbReference>
<organism evidence="5 6">
    <name type="scientific">Patella caerulea</name>
    <name type="common">Rayed Mediterranean limpet</name>
    <dbReference type="NCBI Taxonomy" id="87958"/>
    <lineage>
        <taxon>Eukaryota</taxon>
        <taxon>Metazoa</taxon>
        <taxon>Spiralia</taxon>
        <taxon>Lophotrochozoa</taxon>
        <taxon>Mollusca</taxon>
        <taxon>Gastropoda</taxon>
        <taxon>Patellogastropoda</taxon>
        <taxon>Patelloidea</taxon>
        <taxon>Patellidae</taxon>
        <taxon>Patella</taxon>
    </lineage>
</organism>
<protein>
    <recommendedName>
        <fullName evidence="1 4">Proteasome assembly chaperone 2</fullName>
    </recommendedName>
</protein>
<accession>A0AAN8JZ08</accession>